<evidence type="ECO:0000313" key="1">
    <source>
        <dbReference type="EMBL" id="VVW78769.1"/>
    </source>
</evidence>
<proteinExistence type="predicted"/>
<name>A0A5K1GRE7_9MAGN</name>
<accession>A0A5K1GRE7</accession>
<reference evidence="1" key="1">
    <citation type="submission" date="2019-09" db="EMBL/GenBank/DDBJ databases">
        <authorList>
            <person name="Zhang L."/>
        </authorList>
    </citation>
    <scope>NUCLEOTIDE SEQUENCE</scope>
</reference>
<dbReference type="EMBL" id="LR721787">
    <property type="protein sequence ID" value="VVW78769.1"/>
    <property type="molecule type" value="Genomic_DNA"/>
</dbReference>
<dbReference type="Gramene" id="NC9G0146610.1">
    <property type="protein sequence ID" value="NC9G0146610.1:cds"/>
    <property type="gene ID" value="NC9G0146610"/>
</dbReference>
<protein>
    <submittedName>
        <fullName evidence="1">Uncharacterized protein</fullName>
    </submittedName>
</protein>
<sequence length="75" mass="8142">MYIKRSTYLYDRVTGNNGDDVRTGNYVAAAGCGELALDGIDHLIPSNRIDVGRCRLLSVVTIQKDASITALNVDI</sequence>
<dbReference type="AlphaFoldDB" id="A0A5K1GRE7"/>
<gene>
    <name evidence="1" type="ORF">NYM_LOCUS26965</name>
</gene>
<organism evidence="1">
    <name type="scientific">Nymphaea colorata</name>
    <name type="common">pocket water lily</name>
    <dbReference type="NCBI Taxonomy" id="210225"/>
    <lineage>
        <taxon>Eukaryota</taxon>
        <taxon>Viridiplantae</taxon>
        <taxon>Streptophyta</taxon>
        <taxon>Embryophyta</taxon>
        <taxon>Tracheophyta</taxon>
        <taxon>Spermatophyta</taxon>
        <taxon>Magnoliopsida</taxon>
        <taxon>Nymphaeales</taxon>
        <taxon>Nymphaeaceae</taxon>
        <taxon>Nymphaea</taxon>
    </lineage>
</organism>